<dbReference type="EMBL" id="CM023470">
    <property type="protein sequence ID" value="KAH7978398.1"/>
    <property type="molecule type" value="Genomic_DNA"/>
</dbReference>
<dbReference type="Proteomes" id="UP000821865">
    <property type="component" value="Chromosome 1"/>
</dbReference>
<reference evidence="1" key="1">
    <citation type="submission" date="2020-05" db="EMBL/GenBank/DDBJ databases">
        <title>Large-scale comparative analyses of tick genomes elucidate their genetic diversity and vector capacities.</title>
        <authorList>
            <person name="Jia N."/>
            <person name="Wang J."/>
            <person name="Shi W."/>
            <person name="Du L."/>
            <person name="Sun Y."/>
            <person name="Zhan W."/>
            <person name="Jiang J."/>
            <person name="Wang Q."/>
            <person name="Zhang B."/>
            <person name="Ji P."/>
            <person name="Sakyi L.B."/>
            <person name="Cui X."/>
            <person name="Yuan T."/>
            <person name="Jiang B."/>
            <person name="Yang W."/>
            <person name="Lam T.T.-Y."/>
            <person name="Chang Q."/>
            <person name="Ding S."/>
            <person name="Wang X."/>
            <person name="Zhu J."/>
            <person name="Ruan X."/>
            <person name="Zhao L."/>
            <person name="Wei J."/>
            <person name="Que T."/>
            <person name="Du C."/>
            <person name="Cheng J."/>
            <person name="Dai P."/>
            <person name="Han X."/>
            <person name="Huang E."/>
            <person name="Gao Y."/>
            <person name="Liu J."/>
            <person name="Shao H."/>
            <person name="Ye R."/>
            <person name="Li L."/>
            <person name="Wei W."/>
            <person name="Wang X."/>
            <person name="Wang C."/>
            <person name="Yang T."/>
            <person name="Huo Q."/>
            <person name="Li W."/>
            <person name="Guo W."/>
            <person name="Chen H."/>
            <person name="Zhou L."/>
            <person name="Ni X."/>
            <person name="Tian J."/>
            <person name="Zhou Y."/>
            <person name="Sheng Y."/>
            <person name="Liu T."/>
            <person name="Pan Y."/>
            <person name="Xia L."/>
            <person name="Li J."/>
            <person name="Zhao F."/>
            <person name="Cao W."/>
        </authorList>
    </citation>
    <scope>NUCLEOTIDE SEQUENCE</scope>
    <source>
        <strain evidence="1">Dsil-2018</strain>
    </source>
</reference>
<comment type="caution">
    <text evidence="1">The sequence shown here is derived from an EMBL/GenBank/DDBJ whole genome shotgun (WGS) entry which is preliminary data.</text>
</comment>
<evidence type="ECO:0000313" key="2">
    <source>
        <dbReference type="Proteomes" id="UP000821865"/>
    </source>
</evidence>
<protein>
    <submittedName>
        <fullName evidence="1">Uncharacterized protein</fullName>
    </submittedName>
</protein>
<keyword evidence="2" id="KW-1185">Reference proteome</keyword>
<proteinExistence type="predicted"/>
<sequence>MSNIGGTVTSHGSPSAVSSRKGLFSDLGKATLRGIRKCPKCGTYNGTRGVRCKNKACDAVFRERGARKRAADAVRLHAPGQLYSVRLQRGDARTFVQLSAEGRAQCEGCQGASSCAHVQAALRCVVQAQALPLKDSVVEAQEESVRDAIWELVAAEGPPLVQRVSKAVLVARSHQGGFVHVRVSPRRELRCGGCGGKGSTQGCVHSYACMCALTSADKLRDVAPKHPEPSLSFLQWLAGVTERINQTMRYDRPGRPDPLVFHVPHQFFDCLQQRICGRRQPARKDGVKCTWSITNLMHVRHIFETPVVPLEESRTFVENRDGTFEPYEPPCLSQEPPSEGVPVIRPLELKTFLKVGNPPQSVPAAAMSFVGDPRGRSGSCTFYGGFEYKNRSGPATLSVGQFVYVRISPNDDPCIAELQLLWKDHQHSAQLASVQLYFLPEQTPDGRLPHQGQHEVLAASEKAVLRLEDFVGCITDEVEWSHGLLAGPPSEGTSSPGVVVLSYPRYCRYRALLKRLEGHWPPEGSLALLLGADQLLPRGGGACRLLFCRDTFDHEALAHNDLICDHLAPVERGRQRKRIRKANSGSESSEEGSSEVTAAPSTPSKPSVHHGKTAQEKTADVKLEKVKSEKMSLDSIPEDKPPKEKTAQDKVPHDRMPQGRTSQDLLPDTVSQERKPHDKILLDKTRNGADEFLRRLFQFMKERNTPIQRVPHLGFKQIDLYHFYQFSQRLGGYEKITGRKQWKQVYDQLGGDPSSTSAATCTRRHYERLLLPFELHLRGEDRPPCWRLDEAPSDCQVLDLSMRREAPTPPQCLDLRVHRRGDENCGALQGSPLYSVYRLEDAW</sequence>
<gene>
    <name evidence="1" type="ORF">HPB49_005448</name>
</gene>
<accession>A0ACB8DVJ5</accession>
<organism evidence="1 2">
    <name type="scientific">Dermacentor silvarum</name>
    <name type="common">Tick</name>
    <dbReference type="NCBI Taxonomy" id="543639"/>
    <lineage>
        <taxon>Eukaryota</taxon>
        <taxon>Metazoa</taxon>
        <taxon>Ecdysozoa</taxon>
        <taxon>Arthropoda</taxon>
        <taxon>Chelicerata</taxon>
        <taxon>Arachnida</taxon>
        <taxon>Acari</taxon>
        <taxon>Parasitiformes</taxon>
        <taxon>Ixodida</taxon>
        <taxon>Ixodoidea</taxon>
        <taxon>Ixodidae</taxon>
        <taxon>Rhipicephalinae</taxon>
        <taxon>Dermacentor</taxon>
    </lineage>
</organism>
<evidence type="ECO:0000313" key="1">
    <source>
        <dbReference type="EMBL" id="KAH7978398.1"/>
    </source>
</evidence>
<name>A0ACB8DVJ5_DERSI</name>